<feature type="compositionally biased region" description="Low complexity" evidence="6">
    <location>
        <begin position="21"/>
        <end position="39"/>
    </location>
</feature>
<feature type="compositionally biased region" description="Low complexity" evidence="6">
    <location>
        <begin position="364"/>
        <end position="379"/>
    </location>
</feature>
<organism evidence="8 9">
    <name type="scientific">Elysia crispata</name>
    <name type="common">lettuce slug</name>
    <dbReference type="NCBI Taxonomy" id="231223"/>
    <lineage>
        <taxon>Eukaryota</taxon>
        <taxon>Metazoa</taxon>
        <taxon>Spiralia</taxon>
        <taxon>Lophotrochozoa</taxon>
        <taxon>Mollusca</taxon>
        <taxon>Gastropoda</taxon>
        <taxon>Heterobranchia</taxon>
        <taxon>Euthyneura</taxon>
        <taxon>Panpulmonata</taxon>
        <taxon>Sacoglossa</taxon>
        <taxon>Placobranchoidea</taxon>
        <taxon>Plakobranchidae</taxon>
        <taxon>Elysia</taxon>
    </lineage>
</organism>
<evidence type="ECO:0000256" key="2">
    <source>
        <dbReference type="ARBA" id="ARBA00009172"/>
    </source>
</evidence>
<evidence type="ECO:0000256" key="1">
    <source>
        <dbReference type="ARBA" id="ARBA00004141"/>
    </source>
</evidence>
<evidence type="ECO:0000256" key="6">
    <source>
        <dbReference type="SAM" id="MobiDB-lite"/>
    </source>
</evidence>
<evidence type="ECO:0000256" key="5">
    <source>
        <dbReference type="ARBA" id="ARBA00023136"/>
    </source>
</evidence>
<comment type="caution">
    <text evidence="8">The sequence shown here is derived from an EMBL/GenBank/DDBJ whole genome shotgun (WGS) entry which is preliminary data.</text>
</comment>
<protein>
    <recommendedName>
        <fullName evidence="10">UNC93-like protein</fullName>
    </recommendedName>
</protein>
<feature type="transmembrane region" description="Helical" evidence="7">
    <location>
        <begin position="735"/>
        <end position="758"/>
    </location>
</feature>
<comment type="similarity">
    <text evidence="2">Belongs to the unc-93 family.</text>
</comment>
<sequence length="883" mass="96422">MSRFTRVRTSSTGSGNAVADVSGRSGGSRNSSSANSNNTVVNCTNGTFGMSGLGMGFGLYRPRRPSYTLATQACRQRSESYRYATRRDNADLATDIDINDGEDFIDGVIKRTSRQTSLRENASSSCARDEEEEEVSLPIQSHVDSAHDDDDDDNVIVTTAAVAAVSRAQTPESRVAPPPPVDVSVTHQPEDSGATLAFSDPNHSYSDHLPLEPTKQVPVEANCCSRNVPNHLSLYNPYHLPSARTVPESCQTSQPGANGNGTTRTSDRTPSVCDHLNSHSPHNDLAHSIPLPPEAISKKRKTLKRSFACGESETDDLERESSAIPTVKICVTSPETTLSTTPESNSSNNCAQETVVVGLLTPVNGRVDNVNNGNKNSNSTHSRRQNSSSMHKKTKMPGMSSFSFTKNLIVLCLGFIFVYSSFRAIQNLQSSVNGGRDLGVITMTVVHISMVFASLLAPVIINVFTAKWAMCGGVMCFLAWFSAHVHPTFWTLVPTSMLVGLGQAIIWNAESSYVLKLAFDSATASGNRANLDQEMFRFHGIFLACFQSTHIWGNLISSLMLSWYKEQLLQARDSQEAMGNYGNTGVDGDQGELINAYPVGNGSYPDTYDQSSGDIELVVYCGTLHRCTPGQDQLLPDLWPGVYSLSPVLWKLMTSYIVLGFLSLVLVLIFLDRIGARADPDRTPKQIIVQHVNQLLHHKTLRLLTPLLLFNGMQQGFIFSDYNRYFVTCALGVNYVGYCMITLGASNVLGTIFVAFFSHKIPREVVLGFGGILHISLMIGFLIWIPGSSPVLYFVLAAAWGLCDAVWQTQCNTLICLTCGDAPEVAFNNYRLVQSLGLALTFGSEPMMCLPARMYLLLALLVVAIMFYVLAEYRIRNGDGDEG</sequence>
<accession>A0AAE0XZC9</accession>
<evidence type="ECO:0000256" key="4">
    <source>
        <dbReference type="ARBA" id="ARBA00022989"/>
    </source>
</evidence>
<dbReference type="InterPro" id="IPR010291">
    <property type="entry name" value="Ion_channel_UNC-93"/>
</dbReference>
<name>A0AAE0XZC9_9GAST</name>
<evidence type="ECO:0000256" key="3">
    <source>
        <dbReference type="ARBA" id="ARBA00022692"/>
    </source>
</evidence>
<feature type="region of interest" description="Disordered" evidence="6">
    <location>
        <begin position="1"/>
        <end position="39"/>
    </location>
</feature>
<feature type="transmembrane region" description="Helical" evidence="7">
    <location>
        <begin position="765"/>
        <end position="785"/>
    </location>
</feature>
<evidence type="ECO:0000313" key="9">
    <source>
        <dbReference type="Proteomes" id="UP001283361"/>
    </source>
</evidence>
<feature type="transmembrane region" description="Helical" evidence="7">
    <location>
        <begin position="438"/>
        <end position="457"/>
    </location>
</feature>
<evidence type="ECO:0000313" key="8">
    <source>
        <dbReference type="EMBL" id="KAK3727292.1"/>
    </source>
</evidence>
<keyword evidence="5 7" id="KW-0472">Membrane</keyword>
<keyword evidence="4 7" id="KW-1133">Transmembrane helix</keyword>
<feature type="region of interest" description="Disordered" evidence="6">
    <location>
        <begin position="114"/>
        <end position="137"/>
    </location>
</feature>
<dbReference type="GO" id="GO:0016020">
    <property type="term" value="C:membrane"/>
    <property type="evidence" value="ECO:0007669"/>
    <property type="project" value="UniProtKB-SubCell"/>
</dbReference>
<dbReference type="Gene3D" id="1.20.1250.20">
    <property type="entry name" value="MFS general substrate transporter like domains"/>
    <property type="match status" value="2"/>
</dbReference>
<dbReference type="InterPro" id="IPR036259">
    <property type="entry name" value="MFS_trans_sf"/>
</dbReference>
<feature type="transmembrane region" description="Helical" evidence="7">
    <location>
        <begin position="854"/>
        <end position="871"/>
    </location>
</feature>
<feature type="transmembrane region" description="Helical" evidence="7">
    <location>
        <begin position="464"/>
        <end position="483"/>
    </location>
</feature>
<dbReference type="Pfam" id="PF05978">
    <property type="entry name" value="UNC-93"/>
    <property type="match status" value="2"/>
</dbReference>
<evidence type="ECO:0008006" key="10">
    <source>
        <dbReference type="Google" id="ProtNLM"/>
    </source>
</evidence>
<keyword evidence="9" id="KW-1185">Reference proteome</keyword>
<comment type="subcellular location">
    <subcellularLocation>
        <location evidence="1">Membrane</location>
        <topology evidence="1">Multi-pass membrane protein</topology>
    </subcellularLocation>
</comment>
<feature type="transmembrane region" description="Helical" evidence="7">
    <location>
        <begin position="408"/>
        <end position="426"/>
    </location>
</feature>
<evidence type="ECO:0000256" key="7">
    <source>
        <dbReference type="SAM" id="Phobius"/>
    </source>
</evidence>
<dbReference type="PANTHER" id="PTHR19444:SF13">
    <property type="entry name" value="PROTEIN UNC-93 HOMOLOG A"/>
    <property type="match status" value="1"/>
</dbReference>
<feature type="region of interest" description="Disordered" evidence="6">
    <location>
        <begin position="244"/>
        <end position="291"/>
    </location>
</feature>
<dbReference type="EMBL" id="JAWDGP010007247">
    <property type="protein sequence ID" value="KAK3727292.1"/>
    <property type="molecule type" value="Genomic_DNA"/>
</dbReference>
<keyword evidence="3 7" id="KW-0812">Transmembrane</keyword>
<feature type="transmembrane region" description="Helical" evidence="7">
    <location>
        <begin position="648"/>
        <end position="671"/>
    </location>
</feature>
<dbReference type="SUPFAM" id="SSF103473">
    <property type="entry name" value="MFS general substrate transporter"/>
    <property type="match status" value="2"/>
</dbReference>
<feature type="region of interest" description="Disordered" evidence="6">
    <location>
        <begin position="364"/>
        <end position="397"/>
    </location>
</feature>
<feature type="compositionally biased region" description="Polar residues" evidence="6">
    <location>
        <begin position="114"/>
        <end position="126"/>
    </location>
</feature>
<feature type="transmembrane region" description="Helical" evidence="7">
    <location>
        <begin position="541"/>
        <end position="564"/>
    </location>
</feature>
<feature type="compositionally biased region" description="Polar residues" evidence="6">
    <location>
        <begin position="248"/>
        <end position="264"/>
    </location>
</feature>
<proteinExistence type="inferred from homology"/>
<dbReference type="PANTHER" id="PTHR19444">
    <property type="entry name" value="UNC-93 RELATED"/>
    <property type="match status" value="1"/>
</dbReference>
<gene>
    <name evidence="8" type="ORF">RRG08_049915</name>
</gene>
<feature type="region of interest" description="Disordered" evidence="6">
    <location>
        <begin position="165"/>
        <end position="205"/>
    </location>
</feature>
<dbReference type="InterPro" id="IPR051951">
    <property type="entry name" value="UNC-93_regulatory"/>
</dbReference>
<reference evidence="8" key="1">
    <citation type="journal article" date="2023" name="G3 (Bethesda)">
        <title>A reference genome for the long-term kleptoplast-retaining sea slug Elysia crispata morphotype clarki.</title>
        <authorList>
            <person name="Eastman K.E."/>
            <person name="Pendleton A.L."/>
            <person name="Shaikh M.A."/>
            <person name="Suttiyut T."/>
            <person name="Ogas R."/>
            <person name="Tomko P."/>
            <person name="Gavelis G."/>
            <person name="Widhalm J.R."/>
            <person name="Wisecaver J.H."/>
        </authorList>
    </citation>
    <scope>NUCLEOTIDE SEQUENCE</scope>
    <source>
        <strain evidence="8">ECLA1</strain>
    </source>
</reference>
<dbReference type="AlphaFoldDB" id="A0AAE0XZC9"/>
<dbReference type="Proteomes" id="UP001283361">
    <property type="component" value="Unassembled WGS sequence"/>
</dbReference>